<dbReference type="Pfam" id="PF25601">
    <property type="entry name" value="AAA_lid_14"/>
    <property type="match status" value="1"/>
</dbReference>
<keyword evidence="5" id="KW-0804">Transcription</keyword>
<evidence type="ECO:0000259" key="7">
    <source>
        <dbReference type="PROSITE" id="PS50045"/>
    </source>
</evidence>
<dbReference type="Pfam" id="PF00072">
    <property type="entry name" value="Response_reg"/>
    <property type="match status" value="1"/>
</dbReference>
<dbReference type="InterPro" id="IPR003593">
    <property type="entry name" value="AAA+_ATPase"/>
</dbReference>
<keyword evidence="4" id="KW-0238">DNA-binding</keyword>
<dbReference type="STRING" id="927083.DB32_002510"/>
<dbReference type="GO" id="GO:0006355">
    <property type="term" value="P:regulation of DNA-templated transcription"/>
    <property type="evidence" value="ECO:0007669"/>
    <property type="project" value="InterPro"/>
</dbReference>
<dbReference type="Gene3D" id="3.40.50.300">
    <property type="entry name" value="P-loop containing nucleotide triphosphate hydrolases"/>
    <property type="match status" value="1"/>
</dbReference>
<dbReference type="Gene3D" id="3.40.50.2300">
    <property type="match status" value="1"/>
</dbReference>
<dbReference type="SUPFAM" id="SSF52540">
    <property type="entry name" value="P-loop containing nucleoside triphosphate hydrolases"/>
    <property type="match status" value="1"/>
</dbReference>
<dbReference type="PROSITE" id="PS00676">
    <property type="entry name" value="SIGMA54_INTERACT_2"/>
    <property type="match status" value="1"/>
</dbReference>
<keyword evidence="3" id="KW-0805">Transcription regulation</keyword>
<dbReference type="PANTHER" id="PTHR32071:SF57">
    <property type="entry name" value="C4-DICARBOXYLATE TRANSPORT TRANSCRIPTIONAL REGULATORY PROTEIN DCTD"/>
    <property type="match status" value="1"/>
</dbReference>
<evidence type="ECO:0000256" key="2">
    <source>
        <dbReference type="ARBA" id="ARBA00022840"/>
    </source>
</evidence>
<dbReference type="SUPFAM" id="SSF52172">
    <property type="entry name" value="CheY-like"/>
    <property type="match status" value="1"/>
</dbReference>
<keyword evidence="1" id="KW-0547">Nucleotide-binding</keyword>
<feature type="modified residue" description="4-aspartylphosphate" evidence="6">
    <location>
        <position position="57"/>
    </location>
</feature>
<evidence type="ECO:0000313" key="10">
    <source>
        <dbReference type="Proteomes" id="UP000034883"/>
    </source>
</evidence>
<evidence type="ECO:0000256" key="6">
    <source>
        <dbReference type="PROSITE-ProRule" id="PRU00169"/>
    </source>
</evidence>
<evidence type="ECO:0000256" key="4">
    <source>
        <dbReference type="ARBA" id="ARBA00023125"/>
    </source>
</evidence>
<dbReference type="InterPro" id="IPR009057">
    <property type="entry name" value="Homeodomain-like_sf"/>
</dbReference>
<evidence type="ECO:0000313" key="9">
    <source>
        <dbReference type="EMBL" id="AKF05361.1"/>
    </source>
</evidence>
<dbReference type="Pfam" id="PF00158">
    <property type="entry name" value="Sigma54_activat"/>
    <property type="match status" value="1"/>
</dbReference>
<dbReference type="CDD" id="cd00009">
    <property type="entry name" value="AAA"/>
    <property type="match status" value="1"/>
</dbReference>
<organism evidence="9 10">
    <name type="scientific">Sandaracinus amylolyticus</name>
    <dbReference type="NCBI Taxonomy" id="927083"/>
    <lineage>
        <taxon>Bacteria</taxon>
        <taxon>Pseudomonadati</taxon>
        <taxon>Myxococcota</taxon>
        <taxon>Polyangia</taxon>
        <taxon>Polyangiales</taxon>
        <taxon>Sandaracinaceae</taxon>
        <taxon>Sandaracinus</taxon>
    </lineage>
</organism>
<dbReference type="InterPro" id="IPR027417">
    <property type="entry name" value="P-loop_NTPase"/>
</dbReference>
<dbReference type="GO" id="GO:0005524">
    <property type="term" value="F:ATP binding"/>
    <property type="evidence" value="ECO:0007669"/>
    <property type="project" value="UniProtKB-KW"/>
</dbReference>
<proteinExistence type="predicted"/>
<sequence length="468" mass="50783">MSTSDGRVLVVDDDAAFRFAMRKALGRLGYRVDEAAGGHEGVRKLEVGDPPDAALLDLRMDDLDGLEVLRRCSRVPTKFVVLTGHGTVDAAVQAMKLGAFSFLEKPVDADILQPLLDQAIAEARRGRGAASAGSAASDFAPPLVGTSAEMEEVRSFVARVGPTDETVALYGETGTGKEVVARHLHLRSPRESGRFVALNAACVPRDLFESELFGHKKGAFTGATGDRLGLFREANGGTLFIDELGELPLESQAKLLRALEERKVRGVGEAREIPVDVRIVAATNRDLWSEVQAGRFREDLYFRLQVFPLRLPPLRERVEDVPELAVHLLERIGGAPRRLAPDAIKALTSYEWPGNVRELLNVLRRASLFATGEVLDGELVRRMIAASVFAHPSATMARASTPVARVLAPSAPSSSDEEMSLAELERTHIERTLARMGGNITKAATSLGIDRRTLQRKLRGYGIAAGDE</sequence>
<dbReference type="Proteomes" id="UP000034883">
    <property type="component" value="Chromosome"/>
</dbReference>
<dbReference type="EMBL" id="CP011125">
    <property type="protein sequence ID" value="AKF05361.1"/>
    <property type="molecule type" value="Genomic_DNA"/>
</dbReference>
<dbReference type="InterPro" id="IPR001789">
    <property type="entry name" value="Sig_transdc_resp-reg_receiver"/>
</dbReference>
<dbReference type="SUPFAM" id="SSF46689">
    <property type="entry name" value="Homeodomain-like"/>
    <property type="match status" value="1"/>
</dbReference>
<dbReference type="InterPro" id="IPR002078">
    <property type="entry name" value="Sigma_54_int"/>
</dbReference>
<feature type="domain" description="Sigma-54 factor interaction" evidence="7">
    <location>
        <begin position="143"/>
        <end position="368"/>
    </location>
</feature>
<evidence type="ECO:0000256" key="5">
    <source>
        <dbReference type="ARBA" id="ARBA00023163"/>
    </source>
</evidence>
<dbReference type="PROSITE" id="PS50110">
    <property type="entry name" value="RESPONSE_REGULATORY"/>
    <property type="match status" value="1"/>
</dbReference>
<dbReference type="SMART" id="SM00382">
    <property type="entry name" value="AAA"/>
    <property type="match status" value="1"/>
</dbReference>
<dbReference type="FunFam" id="3.40.50.300:FF:000006">
    <property type="entry name" value="DNA-binding transcriptional regulator NtrC"/>
    <property type="match status" value="1"/>
</dbReference>
<gene>
    <name evidence="9" type="ORF">DB32_002510</name>
</gene>
<feature type="domain" description="Response regulatory" evidence="8">
    <location>
        <begin position="7"/>
        <end position="120"/>
    </location>
</feature>
<protein>
    <submittedName>
        <fullName evidence="9">Response regulator of zinc sigma-54-dependent two-component system</fullName>
    </submittedName>
</protein>
<dbReference type="GO" id="GO:0043565">
    <property type="term" value="F:sequence-specific DNA binding"/>
    <property type="evidence" value="ECO:0007669"/>
    <property type="project" value="InterPro"/>
</dbReference>
<name>A0A0F6W1Y6_9BACT</name>
<dbReference type="InterPro" id="IPR011006">
    <property type="entry name" value="CheY-like_superfamily"/>
</dbReference>
<dbReference type="RefSeq" id="WP_053232610.1">
    <property type="nucleotide sequence ID" value="NZ_CP011125.1"/>
</dbReference>
<dbReference type="InterPro" id="IPR002197">
    <property type="entry name" value="HTH_Fis"/>
</dbReference>
<keyword evidence="6" id="KW-0597">Phosphoprotein</keyword>
<evidence type="ECO:0000259" key="8">
    <source>
        <dbReference type="PROSITE" id="PS50110"/>
    </source>
</evidence>
<dbReference type="SMART" id="SM00448">
    <property type="entry name" value="REC"/>
    <property type="match status" value="1"/>
</dbReference>
<dbReference type="Gene3D" id="1.10.8.60">
    <property type="match status" value="1"/>
</dbReference>
<keyword evidence="2" id="KW-0067">ATP-binding</keyword>
<dbReference type="InterPro" id="IPR058031">
    <property type="entry name" value="AAA_lid_NorR"/>
</dbReference>
<dbReference type="PROSITE" id="PS00688">
    <property type="entry name" value="SIGMA54_INTERACT_3"/>
    <property type="match status" value="1"/>
</dbReference>
<dbReference type="PRINTS" id="PR01590">
    <property type="entry name" value="HTHFIS"/>
</dbReference>
<dbReference type="Gene3D" id="1.10.10.60">
    <property type="entry name" value="Homeodomain-like"/>
    <property type="match status" value="1"/>
</dbReference>
<dbReference type="InterPro" id="IPR025943">
    <property type="entry name" value="Sigma_54_int_dom_ATP-bd_2"/>
</dbReference>
<reference evidence="9 10" key="1">
    <citation type="submission" date="2015-03" db="EMBL/GenBank/DDBJ databases">
        <title>Genome assembly of Sandaracinus amylolyticus DSM 53668.</title>
        <authorList>
            <person name="Sharma G."/>
            <person name="Subramanian S."/>
        </authorList>
    </citation>
    <scope>NUCLEOTIDE SEQUENCE [LARGE SCALE GENOMIC DNA]</scope>
    <source>
        <strain evidence="9 10">DSM 53668</strain>
    </source>
</reference>
<accession>A0A0F6W1Y6</accession>
<keyword evidence="10" id="KW-1185">Reference proteome</keyword>
<dbReference type="InterPro" id="IPR025944">
    <property type="entry name" value="Sigma_54_int_dom_CS"/>
</dbReference>
<dbReference type="KEGG" id="samy:DB32_002510"/>
<dbReference type="GO" id="GO:0000160">
    <property type="term" value="P:phosphorelay signal transduction system"/>
    <property type="evidence" value="ECO:0007669"/>
    <property type="project" value="InterPro"/>
</dbReference>
<dbReference type="PROSITE" id="PS50045">
    <property type="entry name" value="SIGMA54_INTERACT_4"/>
    <property type="match status" value="1"/>
</dbReference>
<evidence type="ECO:0000256" key="1">
    <source>
        <dbReference type="ARBA" id="ARBA00022741"/>
    </source>
</evidence>
<dbReference type="Pfam" id="PF02954">
    <property type="entry name" value="HTH_8"/>
    <property type="match status" value="1"/>
</dbReference>
<dbReference type="PANTHER" id="PTHR32071">
    <property type="entry name" value="TRANSCRIPTIONAL REGULATORY PROTEIN"/>
    <property type="match status" value="1"/>
</dbReference>
<evidence type="ECO:0000256" key="3">
    <source>
        <dbReference type="ARBA" id="ARBA00023015"/>
    </source>
</evidence>
<dbReference type="AlphaFoldDB" id="A0A0F6W1Y6"/>